<protein>
    <recommendedName>
        <fullName evidence="7">CFEM domain-containing protein</fullName>
    </recommendedName>
</protein>
<keyword evidence="4" id="KW-1015">Disulfide bond</keyword>
<feature type="compositionally biased region" description="Polar residues" evidence="5">
    <location>
        <begin position="183"/>
        <end position="193"/>
    </location>
</feature>
<evidence type="ECO:0000313" key="8">
    <source>
        <dbReference type="EMBL" id="SJX64427.1"/>
    </source>
</evidence>
<organism evidence="8 9">
    <name type="scientific">Sporisorium reilianum f. sp. reilianum</name>
    <dbReference type="NCBI Taxonomy" id="72559"/>
    <lineage>
        <taxon>Eukaryota</taxon>
        <taxon>Fungi</taxon>
        <taxon>Dikarya</taxon>
        <taxon>Basidiomycota</taxon>
        <taxon>Ustilaginomycotina</taxon>
        <taxon>Ustilaginomycetes</taxon>
        <taxon>Ustilaginales</taxon>
        <taxon>Ustilaginaceae</taxon>
        <taxon>Sporisorium</taxon>
    </lineage>
</organism>
<evidence type="ECO:0000313" key="9">
    <source>
        <dbReference type="Proteomes" id="UP000239563"/>
    </source>
</evidence>
<dbReference type="Pfam" id="PF05730">
    <property type="entry name" value="CFEM"/>
    <property type="match status" value="1"/>
</dbReference>
<reference evidence="8 9" key="1">
    <citation type="submission" date="2017-02" db="EMBL/GenBank/DDBJ databases">
        <authorList>
            <person name="Peterson S.W."/>
        </authorList>
    </citation>
    <scope>NUCLEOTIDE SEQUENCE [LARGE SCALE GENOMIC DNA]</scope>
    <source>
        <strain evidence="8 9">SRS1_H2-8</strain>
    </source>
</reference>
<dbReference type="Proteomes" id="UP000239563">
    <property type="component" value="Chromosome XII"/>
</dbReference>
<feature type="chain" id="PRO_5014718262" description="CFEM domain-containing protein" evidence="6">
    <location>
        <begin position="23"/>
        <end position="296"/>
    </location>
</feature>
<gene>
    <name evidence="8" type="ORF">SRS1_15068</name>
</gene>
<evidence type="ECO:0000256" key="3">
    <source>
        <dbReference type="ARBA" id="ARBA00022729"/>
    </source>
</evidence>
<feature type="compositionally biased region" description="Low complexity" evidence="5">
    <location>
        <begin position="256"/>
        <end position="266"/>
    </location>
</feature>
<sequence>MVATRRSKFSFALLLLIVFVAAASVSAGDASSQSGGSSAPQLEASPAGDSGDDGGSISAPANGNDAKSIIASSSTMMGTPADATDGDDDDNKDASKGGKQGQNGRGGHHGQCVIGCATKSTEGVGCGTDMSKPECFCKSENFIDQTFACINATCPQQFHGAAGVIKSICSVAGAPSLQIPGYNSSNNLENMPTINEDPKNNGTNTTATGTTDPGSAAPPSGSENSGGITSTFSMPVGMQTPTTSGSSGASTGGTNGSTASTGSSSGATRVNEEAIGAMIAVSIVAVAASVGAWTLF</sequence>
<keyword evidence="2" id="KW-0964">Secreted</keyword>
<feature type="signal peptide" evidence="6">
    <location>
        <begin position="1"/>
        <end position="22"/>
    </location>
</feature>
<evidence type="ECO:0000256" key="1">
    <source>
        <dbReference type="ARBA" id="ARBA00004613"/>
    </source>
</evidence>
<name>A0A2N8UHK8_9BASI</name>
<feature type="domain" description="CFEM" evidence="7">
    <location>
        <begin position="111"/>
        <end position="170"/>
    </location>
</feature>
<evidence type="ECO:0000256" key="6">
    <source>
        <dbReference type="SAM" id="SignalP"/>
    </source>
</evidence>
<feature type="compositionally biased region" description="Polar residues" evidence="5">
    <location>
        <begin position="221"/>
        <end position="233"/>
    </location>
</feature>
<keyword evidence="3 6" id="KW-0732">Signal</keyword>
<dbReference type="InterPro" id="IPR008427">
    <property type="entry name" value="Extracellular_membr_CFEM_dom"/>
</dbReference>
<evidence type="ECO:0000256" key="2">
    <source>
        <dbReference type="ARBA" id="ARBA00022525"/>
    </source>
</evidence>
<dbReference type="EMBL" id="LT795065">
    <property type="protein sequence ID" value="SJX64427.1"/>
    <property type="molecule type" value="Genomic_DNA"/>
</dbReference>
<accession>A0A2N8UHK8</accession>
<comment type="subcellular location">
    <subcellularLocation>
        <location evidence="1">Secreted</location>
    </subcellularLocation>
</comment>
<feature type="compositionally biased region" description="Low complexity" evidence="5">
    <location>
        <begin position="200"/>
        <end position="219"/>
    </location>
</feature>
<evidence type="ECO:0000259" key="7">
    <source>
        <dbReference type="Pfam" id="PF05730"/>
    </source>
</evidence>
<dbReference type="GO" id="GO:0005576">
    <property type="term" value="C:extracellular region"/>
    <property type="evidence" value="ECO:0007669"/>
    <property type="project" value="UniProtKB-SubCell"/>
</dbReference>
<dbReference type="AlphaFoldDB" id="A0A2N8UHK8"/>
<feature type="region of interest" description="Disordered" evidence="5">
    <location>
        <begin position="29"/>
        <end position="109"/>
    </location>
</feature>
<evidence type="ECO:0000256" key="5">
    <source>
        <dbReference type="SAM" id="MobiDB-lite"/>
    </source>
</evidence>
<evidence type="ECO:0000256" key="4">
    <source>
        <dbReference type="ARBA" id="ARBA00023157"/>
    </source>
</evidence>
<feature type="region of interest" description="Disordered" evidence="5">
    <location>
        <begin position="183"/>
        <end position="266"/>
    </location>
</feature>
<proteinExistence type="predicted"/>
<feature type="compositionally biased region" description="Low complexity" evidence="5">
    <location>
        <begin position="29"/>
        <end position="61"/>
    </location>
</feature>